<evidence type="ECO:0000259" key="1">
    <source>
        <dbReference type="Pfam" id="PF21779"/>
    </source>
</evidence>
<sequence length="46" mass="5347">LDLARFLEGPDFDFAHDVWGIRNHLNRETGQLENCFLPRYATKQAA</sequence>
<protein>
    <recommendedName>
        <fullName evidence="1">DUF6874 domain-containing protein</fullName>
    </recommendedName>
</protein>
<name>A0A0F8Z4R3_9ZZZZ</name>
<dbReference type="EMBL" id="LAZR01065680">
    <property type="protein sequence ID" value="KKK55056.1"/>
    <property type="molecule type" value="Genomic_DNA"/>
</dbReference>
<evidence type="ECO:0000313" key="2">
    <source>
        <dbReference type="EMBL" id="KKK55056.1"/>
    </source>
</evidence>
<dbReference type="AlphaFoldDB" id="A0A0F8Z4R3"/>
<feature type="domain" description="DUF6874" evidence="1">
    <location>
        <begin position="1"/>
        <end position="41"/>
    </location>
</feature>
<accession>A0A0F8Z4R3</accession>
<reference evidence="2" key="1">
    <citation type="journal article" date="2015" name="Nature">
        <title>Complex archaea that bridge the gap between prokaryotes and eukaryotes.</title>
        <authorList>
            <person name="Spang A."/>
            <person name="Saw J.H."/>
            <person name="Jorgensen S.L."/>
            <person name="Zaremba-Niedzwiedzka K."/>
            <person name="Martijn J."/>
            <person name="Lind A.E."/>
            <person name="van Eijk R."/>
            <person name="Schleper C."/>
            <person name="Guy L."/>
            <person name="Ettema T.J."/>
        </authorList>
    </citation>
    <scope>NUCLEOTIDE SEQUENCE</scope>
</reference>
<comment type="caution">
    <text evidence="2">The sequence shown here is derived from an EMBL/GenBank/DDBJ whole genome shotgun (WGS) entry which is preliminary data.</text>
</comment>
<organism evidence="2">
    <name type="scientific">marine sediment metagenome</name>
    <dbReference type="NCBI Taxonomy" id="412755"/>
    <lineage>
        <taxon>unclassified sequences</taxon>
        <taxon>metagenomes</taxon>
        <taxon>ecological metagenomes</taxon>
    </lineage>
</organism>
<gene>
    <name evidence="2" type="ORF">LCGC14_3078450</name>
</gene>
<proteinExistence type="predicted"/>
<feature type="non-terminal residue" evidence="2">
    <location>
        <position position="1"/>
    </location>
</feature>
<dbReference type="Pfam" id="PF21779">
    <property type="entry name" value="DUF6874"/>
    <property type="match status" value="1"/>
</dbReference>
<dbReference type="InterPro" id="IPR049239">
    <property type="entry name" value="DUF6874"/>
</dbReference>